<evidence type="ECO:0000313" key="2">
    <source>
        <dbReference type="Proteomes" id="UP000245577"/>
    </source>
</evidence>
<evidence type="ECO:0000313" key="1">
    <source>
        <dbReference type="EMBL" id="PWB85659.1"/>
    </source>
</evidence>
<dbReference type="EMBL" id="MZGU01000004">
    <property type="protein sequence ID" value="PWB85659.1"/>
    <property type="molecule type" value="Genomic_DNA"/>
</dbReference>
<proteinExistence type="predicted"/>
<name>A0A2U1S6I9_9EURY</name>
<dbReference type="AlphaFoldDB" id="A0A2U1S6I9"/>
<sequence>MEITQYRIINIPNEIISIASTVSVPVSVKFATYGGNINRNM</sequence>
<comment type="caution">
    <text evidence="1">The sequence shown here is derived from an EMBL/GenBank/DDBJ whole genome shotgun (WGS) entry which is preliminary data.</text>
</comment>
<organism evidence="1 2">
    <name type="scientific">Methanobrevibacter woesei</name>
    <dbReference type="NCBI Taxonomy" id="190976"/>
    <lineage>
        <taxon>Archaea</taxon>
        <taxon>Methanobacteriati</taxon>
        <taxon>Methanobacteriota</taxon>
        <taxon>Methanomada group</taxon>
        <taxon>Methanobacteria</taxon>
        <taxon>Methanobacteriales</taxon>
        <taxon>Methanobacteriaceae</taxon>
        <taxon>Methanobrevibacter</taxon>
    </lineage>
</organism>
<reference evidence="1 2" key="1">
    <citation type="submission" date="2017-03" db="EMBL/GenBank/DDBJ databases">
        <title>Genome sequence of Methanobrevibacter wosei.</title>
        <authorList>
            <person name="Poehlein A."/>
            <person name="Seedorf H."/>
            <person name="Daniel R."/>
        </authorList>
    </citation>
    <scope>NUCLEOTIDE SEQUENCE [LARGE SCALE GENOMIC DNA]</scope>
    <source>
        <strain evidence="1 2">DSM 11979</strain>
    </source>
</reference>
<keyword evidence="2" id="KW-1185">Reference proteome</keyword>
<dbReference type="Proteomes" id="UP000245577">
    <property type="component" value="Unassembled WGS sequence"/>
</dbReference>
<accession>A0A2U1S6I9</accession>
<dbReference type="RefSeq" id="WP_279303186.1">
    <property type="nucleotide sequence ID" value="NZ_MZGU01000004.1"/>
</dbReference>
<protein>
    <submittedName>
        <fullName evidence="1">Uncharacterized protein</fullName>
    </submittedName>
</protein>
<gene>
    <name evidence="1" type="ORF">MBBWO_04940</name>
</gene>